<organism evidence="1">
    <name type="scientific">Arundo donax</name>
    <name type="common">Giant reed</name>
    <name type="synonym">Donax arundinaceus</name>
    <dbReference type="NCBI Taxonomy" id="35708"/>
    <lineage>
        <taxon>Eukaryota</taxon>
        <taxon>Viridiplantae</taxon>
        <taxon>Streptophyta</taxon>
        <taxon>Embryophyta</taxon>
        <taxon>Tracheophyta</taxon>
        <taxon>Spermatophyta</taxon>
        <taxon>Magnoliopsida</taxon>
        <taxon>Liliopsida</taxon>
        <taxon>Poales</taxon>
        <taxon>Poaceae</taxon>
        <taxon>PACMAD clade</taxon>
        <taxon>Arundinoideae</taxon>
        <taxon>Arundineae</taxon>
        <taxon>Arundo</taxon>
    </lineage>
</organism>
<accession>A0A0A9ESD8</accession>
<evidence type="ECO:0000313" key="1">
    <source>
        <dbReference type="EMBL" id="JAE00806.1"/>
    </source>
</evidence>
<proteinExistence type="predicted"/>
<protein>
    <submittedName>
        <fullName evidence="1">Uncharacterized protein</fullName>
    </submittedName>
</protein>
<reference evidence="1" key="2">
    <citation type="journal article" date="2015" name="Data Brief">
        <title>Shoot transcriptome of the giant reed, Arundo donax.</title>
        <authorList>
            <person name="Barrero R.A."/>
            <person name="Guerrero F.D."/>
            <person name="Moolhuijzen P."/>
            <person name="Goolsby J.A."/>
            <person name="Tidwell J."/>
            <person name="Bellgard S.E."/>
            <person name="Bellgard M.I."/>
        </authorList>
    </citation>
    <scope>NUCLEOTIDE SEQUENCE</scope>
    <source>
        <tissue evidence="1">Shoot tissue taken approximately 20 cm above the soil surface</tissue>
    </source>
</reference>
<dbReference type="AlphaFoldDB" id="A0A0A9ESD8"/>
<name>A0A0A9ESD8_ARUDO</name>
<sequence>MSSPAPGTSCHRFPVWETPSLGPSSVEHIQQSEAAATYGPKPKYSVLVH</sequence>
<dbReference type="EMBL" id="GBRH01197090">
    <property type="protein sequence ID" value="JAE00806.1"/>
    <property type="molecule type" value="Transcribed_RNA"/>
</dbReference>
<reference evidence="1" key="1">
    <citation type="submission" date="2014-09" db="EMBL/GenBank/DDBJ databases">
        <authorList>
            <person name="Magalhaes I.L.F."/>
            <person name="Oliveira U."/>
            <person name="Santos F.R."/>
            <person name="Vidigal T.H.D.A."/>
            <person name="Brescovit A.D."/>
            <person name="Santos A.J."/>
        </authorList>
    </citation>
    <scope>NUCLEOTIDE SEQUENCE</scope>
    <source>
        <tissue evidence="1">Shoot tissue taken approximately 20 cm above the soil surface</tissue>
    </source>
</reference>